<dbReference type="InterPro" id="IPR009061">
    <property type="entry name" value="DNA-bd_dom_put_sf"/>
</dbReference>
<dbReference type="Pfam" id="PF02607">
    <property type="entry name" value="B12-binding_2"/>
    <property type="match status" value="1"/>
</dbReference>
<proteinExistence type="predicted"/>
<sequence>MYSVPVETSVPSGLRIGALSKRAGVSEHVLRAWETRYGLLTPTRSSGGYRLYSESDVRRVQRMRAFLAQGLSAAEAARAVLAERSTVAADPASVRKAEAGGAAGLRSALDDLDERAAHHVLDELFGALTIEAVIRDVLIPYLHELGDRWDRGEVTVGQEHFASNLIRSRLAGLAPGWGGGQGPRALLACPPGELHDIALLSFGLVLRRSGWRVIYLGSDSPMVDIEHAASVLQPDVVMLSSSDPERFERVQSDLTRLSRAWSVALAGPGASSELAGAVGAQYVDSDPVTAAEQWADR</sequence>
<keyword evidence="8" id="KW-1185">Reference proteome</keyword>
<name>A0A4U3LDR3_9ACTN</name>
<dbReference type="InterPro" id="IPR036724">
    <property type="entry name" value="Cobalamin-bd_sf"/>
</dbReference>
<dbReference type="EMBL" id="SZPZ01000007">
    <property type="protein sequence ID" value="TKK73618.1"/>
    <property type="molecule type" value="Genomic_DNA"/>
</dbReference>
<dbReference type="PROSITE" id="PS51332">
    <property type="entry name" value="B12_BINDING"/>
    <property type="match status" value="1"/>
</dbReference>
<dbReference type="InterPro" id="IPR003759">
    <property type="entry name" value="Cbl-bd_cap"/>
</dbReference>
<dbReference type="GO" id="GO:0003700">
    <property type="term" value="F:DNA-binding transcription factor activity"/>
    <property type="evidence" value="ECO:0007669"/>
    <property type="project" value="InterPro"/>
</dbReference>
<dbReference type="Pfam" id="PF02310">
    <property type="entry name" value="B12-binding"/>
    <property type="match status" value="1"/>
</dbReference>
<dbReference type="PANTHER" id="PTHR30204:SF69">
    <property type="entry name" value="MERR-FAMILY TRANSCRIPTIONAL REGULATOR"/>
    <property type="match status" value="1"/>
</dbReference>
<keyword evidence="4" id="KW-0804">Transcription</keyword>
<dbReference type="SUPFAM" id="SSF46955">
    <property type="entry name" value="Putative DNA-binding domain"/>
    <property type="match status" value="1"/>
</dbReference>
<evidence type="ECO:0000259" key="6">
    <source>
        <dbReference type="PROSITE" id="PS51332"/>
    </source>
</evidence>
<dbReference type="GO" id="GO:0003677">
    <property type="term" value="F:DNA binding"/>
    <property type="evidence" value="ECO:0007669"/>
    <property type="project" value="UniProtKB-KW"/>
</dbReference>
<dbReference type="InterPro" id="IPR000551">
    <property type="entry name" value="MerR-type_HTH_dom"/>
</dbReference>
<dbReference type="SUPFAM" id="SSF52242">
    <property type="entry name" value="Cobalamin (vitamin B12)-binding domain"/>
    <property type="match status" value="1"/>
</dbReference>
<evidence type="ECO:0000256" key="2">
    <source>
        <dbReference type="ARBA" id="ARBA00023015"/>
    </source>
</evidence>
<dbReference type="OrthoDB" id="9800334at2"/>
<dbReference type="AlphaFoldDB" id="A0A4U3LDR3"/>
<protein>
    <submittedName>
        <fullName evidence="7">Cobalamin B12-binding domain-containing protein</fullName>
    </submittedName>
</protein>
<dbReference type="PROSITE" id="PS50937">
    <property type="entry name" value="HTH_MERR_2"/>
    <property type="match status" value="1"/>
</dbReference>
<dbReference type="InterPro" id="IPR006158">
    <property type="entry name" value="Cobalamin-bd"/>
</dbReference>
<organism evidence="7 8">
    <name type="scientific">Kribbella jiaozuonensis</name>
    <dbReference type="NCBI Taxonomy" id="2575441"/>
    <lineage>
        <taxon>Bacteria</taxon>
        <taxon>Bacillati</taxon>
        <taxon>Actinomycetota</taxon>
        <taxon>Actinomycetes</taxon>
        <taxon>Propionibacteriales</taxon>
        <taxon>Kribbellaceae</taxon>
        <taxon>Kribbella</taxon>
    </lineage>
</organism>
<dbReference type="Pfam" id="PF13411">
    <property type="entry name" value="MerR_1"/>
    <property type="match status" value="1"/>
</dbReference>
<comment type="caution">
    <text evidence="7">The sequence shown here is derived from an EMBL/GenBank/DDBJ whole genome shotgun (WGS) entry which is preliminary data.</text>
</comment>
<keyword evidence="1" id="KW-0678">Repressor</keyword>
<dbReference type="Gene3D" id="1.10.1660.10">
    <property type="match status" value="1"/>
</dbReference>
<feature type="domain" description="HTH merR-type" evidence="5">
    <location>
        <begin position="13"/>
        <end position="82"/>
    </location>
</feature>
<evidence type="ECO:0000256" key="4">
    <source>
        <dbReference type="ARBA" id="ARBA00023163"/>
    </source>
</evidence>
<evidence type="ECO:0000313" key="8">
    <source>
        <dbReference type="Proteomes" id="UP000305836"/>
    </source>
</evidence>
<dbReference type="InterPro" id="IPR036594">
    <property type="entry name" value="Meth_synthase_dom"/>
</dbReference>
<dbReference type="Gene3D" id="1.10.1240.10">
    <property type="entry name" value="Methionine synthase domain"/>
    <property type="match status" value="1"/>
</dbReference>
<dbReference type="PANTHER" id="PTHR30204">
    <property type="entry name" value="REDOX-CYCLING DRUG-SENSING TRANSCRIPTIONAL ACTIVATOR SOXR"/>
    <property type="match status" value="1"/>
</dbReference>
<keyword evidence="2" id="KW-0805">Transcription regulation</keyword>
<evidence type="ECO:0000259" key="5">
    <source>
        <dbReference type="PROSITE" id="PS50937"/>
    </source>
</evidence>
<dbReference type="InterPro" id="IPR047057">
    <property type="entry name" value="MerR_fam"/>
</dbReference>
<dbReference type="SMART" id="SM00422">
    <property type="entry name" value="HTH_MERR"/>
    <property type="match status" value="1"/>
</dbReference>
<gene>
    <name evidence="7" type="ORF">FDA38_40755</name>
</gene>
<keyword evidence="3" id="KW-0238">DNA-binding</keyword>
<evidence type="ECO:0000256" key="1">
    <source>
        <dbReference type="ARBA" id="ARBA00022491"/>
    </source>
</evidence>
<dbReference type="Gene3D" id="3.40.50.280">
    <property type="entry name" value="Cobalamin-binding domain"/>
    <property type="match status" value="1"/>
</dbReference>
<dbReference type="GO" id="GO:0046872">
    <property type="term" value="F:metal ion binding"/>
    <property type="evidence" value="ECO:0007669"/>
    <property type="project" value="InterPro"/>
</dbReference>
<dbReference type="Proteomes" id="UP000305836">
    <property type="component" value="Unassembled WGS sequence"/>
</dbReference>
<dbReference type="PROSITE" id="PS00552">
    <property type="entry name" value="HTH_MERR_1"/>
    <property type="match status" value="1"/>
</dbReference>
<feature type="domain" description="B12-binding" evidence="6">
    <location>
        <begin position="182"/>
        <end position="297"/>
    </location>
</feature>
<evidence type="ECO:0000313" key="7">
    <source>
        <dbReference type="EMBL" id="TKK73618.1"/>
    </source>
</evidence>
<accession>A0A4U3LDR3</accession>
<dbReference type="GO" id="GO:0031419">
    <property type="term" value="F:cobalamin binding"/>
    <property type="evidence" value="ECO:0007669"/>
    <property type="project" value="InterPro"/>
</dbReference>
<evidence type="ECO:0000256" key="3">
    <source>
        <dbReference type="ARBA" id="ARBA00023125"/>
    </source>
</evidence>
<dbReference type="CDD" id="cd02065">
    <property type="entry name" value="B12-binding_like"/>
    <property type="match status" value="1"/>
</dbReference>
<reference evidence="7 8" key="1">
    <citation type="submission" date="2019-04" db="EMBL/GenBank/DDBJ databases">
        <title>Kribbella sp. NEAU-THZ 27 nov., a novel actinomycete isolated from soil.</title>
        <authorList>
            <person name="Duan L."/>
        </authorList>
    </citation>
    <scope>NUCLEOTIDE SEQUENCE [LARGE SCALE GENOMIC DNA]</scope>
    <source>
        <strain evidence="8">NEAU-THZ27</strain>
    </source>
</reference>